<dbReference type="Proteomes" id="UP000799750">
    <property type="component" value="Unassembled WGS sequence"/>
</dbReference>
<keyword evidence="3" id="KW-1185">Reference proteome</keyword>
<reference evidence="2" key="1">
    <citation type="journal article" date="2020" name="Stud. Mycol.">
        <title>101 Dothideomycetes genomes: a test case for predicting lifestyles and emergence of pathogens.</title>
        <authorList>
            <person name="Haridas S."/>
            <person name="Albert R."/>
            <person name="Binder M."/>
            <person name="Bloem J."/>
            <person name="Labutti K."/>
            <person name="Salamov A."/>
            <person name="Andreopoulos B."/>
            <person name="Baker S."/>
            <person name="Barry K."/>
            <person name="Bills G."/>
            <person name="Bluhm B."/>
            <person name="Cannon C."/>
            <person name="Castanera R."/>
            <person name="Culley D."/>
            <person name="Daum C."/>
            <person name="Ezra D."/>
            <person name="Gonzalez J."/>
            <person name="Henrissat B."/>
            <person name="Kuo A."/>
            <person name="Liang C."/>
            <person name="Lipzen A."/>
            <person name="Lutzoni F."/>
            <person name="Magnuson J."/>
            <person name="Mondo S."/>
            <person name="Nolan M."/>
            <person name="Ohm R."/>
            <person name="Pangilinan J."/>
            <person name="Park H.-J."/>
            <person name="Ramirez L."/>
            <person name="Alfaro M."/>
            <person name="Sun H."/>
            <person name="Tritt A."/>
            <person name="Yoshinaga Y."/>
            <person name="Zwiers L.-H."/>
            <person name="Turgeon B."/>
            <person name="Goodwin S."/>
            <person name="Spatafora J."/>
            <person name="Crous P."/>
            <person name="Grigoriev I."/>
        </authorList>
    </citation>
    <scope>NUCLEOTIDE SEQUENCE</scope>
    <source>
        <strain evidence="2">CBS 269.34</strain>
    </source>
</reference>
<feature type="region of interest" description="Disordered" evidence="1">
    <location>
        <begin position="1"/>
        <end position="36"/>
    </location>
</feature>
<dbReference type="EMBL" id="MU004194">
    <property type="protein sequence ID" value="KAF2492422.1"/>
    <property type="molecule type" value="Genomic_DNA"/>
</dbReference>
<evidence type="ECO:0000313" key="3">
    <source>
        <dbReference type="Proteomes" id="UP000799750"/>
    </source>
</evidence>
<protein>
    <submittedName>
        <fullName evidence="2">Uncharacterized protein</fullName>
    </submittedName>
</protein>
<evidence type="ECO:0000313" key="2">
    <source>
        <dbReference type="EMBL" id="KAF2492422.1"/>
    </source>
</evidence>
<evidence type="ECO:0000256" key="1">
    <source>
        <dbReference type="SAM" id="MobiDB-lite"/>
    </source>
</evidence>
<gene>
    <name evidence="2" type="ORF">BU16DRAFT_113856</name>
</gene>
<sequence>MMGRSLNPRCHLARRGARAGSTRHPHPTPRSQTHVSIPSSIDLPLIVSSSLERSSEKSWSRIFGFWG</sequence>
<proteinExistence type="predicted"/>
<accession>A0A6A6QJM1</accession>
<organism evidence="2 3">
    <name type="scientific">Lophium mytilinum</name>
    <dbReference type="NCBI Taxonomy" id="390894"/>
    <lineage>
        <taxon>Eukaryota</taxon>
        <taxon>Fungi</taxon>
        <taxon>Dikarya</taxon>
        <taxon>Ascomycota</taxon>
        <taxon>Pezizomycotina</taxon>
        <taxon>Dothideomycetes</taxon>
        <taxon>Pleosporomycetidae</taxon>
        <taxon>Mytilinidiales</taxon>
        <taxon>Mytilinidiaceae</taxon>
        <taxon>Lophium</taxon>
    </lineage>
</organism>
<dbReference type="AlphaFoldDB" id="A0A6A6QJM1"/>
<feature type="compositionally biased region" description="Basic residues" evidence="1">
    <location>
        <begin position="11"/>
        <end position="27"/>
    </location>
</feature>
<name>A0A6A6QJM1_9PEZI</name>